<dbReference type="Pfam" id="PF03472">
    <property type="entry name" value="Autoind_bind"/>
    <property type="match status" value="1"/>
</dbReference>
<dbReference type="SUPFAM" id="SSF46894">
    <property type="entry name" value="C-terminal effector domain of the bipartite response regulators"/>
    <property type="match status" value="2"/>
</dbReference>
<dbReference type="PROSITE" id="PS50043">
    <property type="entry name" value="HTH_LUXR_2"/>
    <property type="match status" value="1"/>
</dbReference>
<protein>
    <submittedName>
        <fullName evidence="5">LuxR C-terminal-related transcriptional regulator</fullName>
    </submittedName>
</protein>
<dbReference type="EMBL" id="JAHSQO010000003">
    <property type="protein sequence ID" value="MBY8917105.1"/>
    <property type="molecule type" value="Genomic_DNA"/>
</dbReference>
<dbReference type="InterPro" id="IPR016032">
    <property type="entry name" value="Sig_transdc_resp-reg_C-effctor"/>
</dbReference>
<dbReference type="SUPFAM" id="SSF75516">
    <property type="entry name" value="Pheromone-binding domain of LuxR-like quorum-sensing transcription factors"/>
    <property type="match status" value="1"/>
</dbReference>
<dbReference type="InterPro" id="IPR036693">
    <property type="entry name" value="TF_LuxR_autoind-bd_dom_sf"/>
</dbReference>
<keyword evidence="3" id="KW-0804">Transcription</keyword>
<name>A0ABS7RC98_9HYPH</name>
<evidence type="ECO:0000256" key="3">
    <source>
        <dbReference type="ARBA" id="ARBA00023163"/>
    </source>
</evidence>
<dbReference type="Gene3D" id="3.30.450.80">
    <property type="entry name" value="Transcription factor LuxR-like, autoinducer-binding domain"/>
    <property type="match status" value="1"/>
</dbReference>
<gene>
    <name evidence="5" type="ORF">KVG22_10940</name>
</gene>
<dbReference type="PANTHER" id="PTHR44688">
    <property type="entry name" value="DNA-BINDING TRANSCRIPTIONAL ACTIVATOR DEVR_DOSR"/>
    <property type="match status" value="1"/>
</dbReference>
<dbReference type="InterPro" id="IPR000792">
    <property type="entry name" value="Tscrpt_reg_LuxR_C"/>
</dbReference>
<dbReference type="SMART" id="SM00421">
    <property type="entry name" value="HTH_LUXR"/>
    <property type="match status" value="2"/>
</dbReference>
<evidence type="ECO:0000313" key="6">
    <source>
        <dbReference type="Proteomes" id="UP000777661"/>
    </source>
</evidence>
<reference evidence="5 6" key="1">
    <citation type="submission" date="2021-06" db="EMBL/GenBank/DDBJ databases">
        <title>Nitratireductor porphyridii sp. nov., isolated from a small marine red alga, Porphyridium purpureum in South Korea.</title>
        <authorList>
            <person name="Kim K.H."/>
            <person name="Kristyanto S."/>
            <person name="Jeon C.O."/>
        </authorList>
    </citation>
    <scope>NUCLEOTIDE SEQUENCE [LARGE SCALE GENOMIC DNA]</scope>
    <source>
        <strain evidence="5 6">R6</strain>
    </source>
</reference>
<dbReference type="Gene3D" id="1.10.10.10">
    <property type="entry name" value="Winged helix-like DNA-binding domain superfamily/Winged helix DNA-binding domain"/>
    <property type="match status" value="2"/>
</dbReference>
<evidence type="ECO:0000256" key="1">
    <source>
        <dbReference type="ARBA" id="ARBA00023015"/>
    </source>
</evidence>
<dbReference type="InterPro" id="IPR036388">
    <property type="entry name" value="WH-like_DNA-bd_sf"/>
</dbReference>
<keyword evidence="6" id="KW-1185">Reference proteome</keyword>
<dbReference type="CDD" id="cd06170">
    <property type="entry name" value="LuxR_C_like"/>
    <property type="match status" value="1"/>
</dbReference>
<evidence type="ECO:0000313" key="5">
    <source>
        <dbReference type="EMBL" id="MBY8917105.1"/>
    </source>
</evidence>
<accession>A0ABS7RC98</accession>
<dbReference type="Proteomes" id="UP000777661">
    <property type="component" value="Unassembled WGS sequence"/>
</dbReference>
<comment type="caution">
    <text evidence="5">The sequence shown here is derived from an EMBL/GenBank/DDBJ whole genome shotgun (WGS) entry which is preliminary data.</text>
</comment>
<proteinExistence type="predicted"/>
<keyword evidence="2" id="KW-0238">DNA-binding</keyword>
<dbReference type="PANTHER" id="PTHR44688:SF16">
    <property type="entry name" value="DNA-BINDING TRANSCRIPTIONAL ACTIVATOR DEVR_DOSR"/>
    <property type="match status" value="1"/>
</dbReference>
<feature type="domain" description="HTH luxR-type" evidence="4">
    <location>
        <begin position="228"/>
        <end position="293"/>
    </location>
</feature>
<dbReference type="InterPro" id="IPR005143">
    <property type="entry name" value="TF_LuxR_autoind-bd_dom"/>
</dbReference>
<keyword evidence="1" id="KW-0805">Transcription regulation</keyword>
<evidence type="ECO:0000256" key="2">
    <source>
        <dbReference type="ARBA" id="ARBA00023125"/>
    </source>
</evidence>
<dbReference type="PRINTS" id="PR00038">
    <property type="entry name" value="HTHLUXR"/>
</dbReference>
<sequence length="296" mass="32790">MFDFGKTRAIIQQIQKARSPSAICNTLVSFTEHYGLHAVCAGTLPAKGSTPGDQVGHLVLSSWPAEWIDRYVSCNYIFHDPIVNHARQSGNAILWRDILKERQESCKTSKLLSEAREFRLVDGIAMSFTTLEGLQIVMSFAGEQAELSPRDLDVVSFVSSYALGHALSLRGEDRFGQLEALEKECLQLSTRGRTVPEIAEKLALSEIEVSAHLEQAKRKLGPGHTLYRQGEGPRLTPREKECLQWAALGKSEWEVSQILGISEHTAEKHLLNAKTKLGASNRVHAVAEAIRCGVFE</sequence>
<evidence type="ECO:0000259" key="4">
    <source>
        <dbReference type="PROSITE" id="PS50043"/>
    </source>
</evidence>
<organism evidence="5 6">
    <name type="scientific">Nitratireductor rhodophyticola</name>
    <dbReference type="NCBI Taxonomy" id="2854036"/>
    <lineage>
        <taxon>Bacteria</taxon>
        <taxon>Pseudomonadati</taxon>
        <taxon>Pseudomonadota</taxon>
        <taxon>Alphaproteobacteria</taxon>
        <taxon>Hyphomicrobiales</taxon>
        <taxon>Phyllobacteriaceae</taxon>
        <taxon>Nitratireductor</taxon>
    </lineage>
</organism>
<dbReference type="Pfam" id="PF00196">
    <property type="entry name" value="GerE"/>
    <property type="match status" value="2"/>
</dbReference>
<dbReference type="RefSeq" id="WP_223004692.1">
    <property type="nucleotide sequence ID" value="NZ_JAHSQO010000003.1"/>
</dbReference>